<dbReference type="Gene3D" id="3.40.50.300">
    <property type="entry name" value="P-loop containing nucleotide triphosphate hydrolases"/>
    <property type="match status" value="1"/>
</dbReference>
<evidence type="ECO:0000259" key="13">
    <source>
        <dbReference type="PROSITE" id="PS50162"/>
    </source>
</evidence>
<keyword evidence="4 12" id="KW-0863">Zinc-finger</keyword>
<reference evidence="14 15" key="1">
    <citation type="submission" date="2017-07" db="EMBL/GenBank/DDBJ databases">
        <title>Mechanisms for carbon and nitrogen cycling indicate functional differentiation within the Candidate Phyla Radiation.</title>
        <authorList>
            <person name="Danczak R.E."/>
            <person name="Johnston M.D."/>
            <person name="Kenah C."/>
            <person name="Slattery M."/>
            <person name="Wrighton K.C."/>
            <person name="Wilkins M.J."/>
        </authorList>
    </citation>
    <scope>NUCLEOTIDE SEQUENCE [LARGE SCALE GENOMIC DNA]</scope>
    <source>
        <strain evidence="14">Licking1014_7</strain>
    </source>
</reference>
<keyword evidence="10 12" id="KW-0234">DNA repair</keyword>
<evidence type="ECO:0000313" key="14">
    <source>
        <dbReference type="EMBL" id="TSC93032.1"/>
    </source>
</evidence>
<comment type="function">
    <text evidence="12">DNA-dependent ATPase involved in processing of recombination intermediates, plays a role in repairing DNA breaks. Stimulates the branch migration of RecA-mediated strand transfer reactions, allowing the 3' invading strand to extend heteroduplex DNA faster. Binds ssDNA in the presence of ADP but not other nucleotides, has ATPase activity that is stimulated by ssDNA and various branched DNA structures, but inhibited by SSB. Does not have RecA's homology-searching function.</text>
</comment>
<protein>
    <recommendedName>
        <fullName evidence="11 12">DNA repair protein RadA</fullName>
    </recommendedName>
</protein>
<keyword evidence="3 12" id="KW-0227">DNA damage</keyword>
<comment type="similarity">
    <text evidence="12">Belongs to the RecA family. RadA subfamily.</text>
</comment>
<dbReference type="AlphaFoldDB" id="A0A554LJJ0"/>
<dbReference type="InterPro" id="IPR004504">
    <property type="entry name" value="DNA_repair_RadA"/>
</dbReference>
<dbReference type="SUPFAM" id="SSF52540">
    <property type="entry name" value="P-loop containing nucleoside triphosphate hydrolases"/>
    <property type="match status" value="1"/>
</dbReference>
<proteinExistence type="inferred from homology"/>
<dbReference type="EMBL" id="VMGK01000008">
    <property type="protein sequence ID" value="TSC93032.1"/>
    <property type="molecule type" value="Genomic_DNA"/>
</dbReference>
<dbReference type="GO" id="GO:0005524">
    <property type="term" value="F:ATP binding"/>
    <property type="evidence" value="ECO:0007669"/>
    <property type="project" value="UniProtKB-UniRule"/>
</dbReference>
<evidence type="ECO:0000256" key="1">
    <source>
        <dbReference type="ARBA" id="ARBA00022723"/>
    </source>
</evidence>
<evidence type="ECO:0000256" key="4">
    <source>
        <dbReference type="ARBA" id="ARBA00022771"/>
    </source>
</evidence>
<dbReference type="GO" id="GO:0000725">
    <property type="term" value="P:recombinational repair"/>
    <property type="evidence" value="ECO:0007669"/>
    <property type="project" value="TreeGrafter"/>
</dbReference>
<dbReference type="InterPro" id="IPR027417">
    <property type="entry name" value="P-loop_NTPase"/>
</dbReference>
<dbReference type="PRINTS" id="PR01874">
    <property type="entry name" value="DNAREPAIRADA"/>
</dbReference>
<keyword evidence="2 12" id="KW-0547">Nucleotide-binding</keyword>
<dbReference type="Proteomes" id="UP000315689">
    <property type="component" value="Unassembled WGS sequence"/>
</dbReference>
<evidence type="ECO:0000256" key="8">
    <source>
        <dbReference type="ARBA" id="ARBA00023016"/>
    </source>
</evidence>
<dbReference type="Gene3D" id="3.30.230.10">
    <property type="match status" value="1"/>
</dbReference>
<dbReference type="Pfam" id="PF13541">
    <property type="entry name" value="ChlI"/>
    <property type="match status" value="1"/>
</dbReference>
<dbReference type="PROSITE" id="PS50162">
    <property type="entry name" value="RECA_2"/>
    <property type="match status" value="1"/>
</dbReference>
<evidence type="ECO:0000256" key="6">
    <source>
        <dbReference type="ARBA" id="ARBA00022833"/>
    </source>
</evidence>
<dbReference type="Pfam" id="PF18073">
    <property type="entry name" value="Zn_ribbon_LapB"/>
    <property type="match status" value="1"/>
</dbReference>
<dbReference type="InterPro" id="IPR003593">
    <property type="entry name" value="AAA+_ATPase"/>
</dbReference>
<evidence type="ECO:0000256" key="12">
    <source>
        <dbReference type="RuleBase" id="RU003555"/>
    </source>
</evidence>
<dbReference type="GO" id="GO:0140664">
    <property type="term" value="F:ATP-dependent DNA damage sensor activity"/>
    <property type="evidence" value="ECO:0007669"/>
    <property type="project" value="InterPro"/>
</dbReference>
<keyword evidence="1 12" id="KW-0479">Metal-binding</keyword>
<keyword evidence="8" id="KW-0346">Stress response</keyword>
<accession>A0A554LJJ0</accession>
<keyword evidence="6 12" id="KW-0862">Zinc</keyword>
<dbReference type="GO" id="GO:0016787">
    <property type="term" value="F:hydrolase activity"/>
    <property type="evidence" value="ECO:0007669"/>
    <property type="project" value="UniProtKB-KW"/>
</dbReference>
<dbReference type="GO" id="GO:0008270">
    <property type="term" value="F:zinc ion binding"/>
    <property type="evidence" value="ECO:0007669"/>
    <property type="project" value="UniProtKB-KW"/>
</dbReference>
<dbReference type="SUPFAM" id="SSF54211">
    <property type="entry name" value="Ribosomal protein S5 domain 2-like"/>
    <property type="match status" value="1"/>
</dbReference>
<evidence type="ECO:0000256" key="2">
    <source>
        <dbReference type="ARBA" id="ARBA00022741"/>
    </source>
</evidence>
<dbReference type="PANTHER" id="PTHR32472">
    <property type="entry name" value="DNA REPAIR PROTEIN RADA"/>
    <property type="match status" value="1"/>
</dbReference>
<evidence type="ECO:0000256" key="11">
    <source>
        <dbReference type="NCBIfam" id="TIGR00416"/>
    </source>
</evidence>
<keyword evidence="7 12" id="KW-0067">ATP-binding</keyword>
<dbReference type="SMART" id="SM00382">
    <property type="entry name" value="AAA"/>
    <property type="match status" value="1"/>
</dbReference>
<name>A0A554LJJ0_9BACT</name>
<dbReference type="InterPro" id="IPR020568">
    <property type="entry name" value="Ribosomal_Su5_D2-typ_SF"/>
</dbReference>
<dbReference type="InterPro" id="IPR014721">
    <property type="entry name" value="Ribsml_uS5_D2-typ_fold_subgr"/>
</dbReference>
<evidence type="ECO:0000256" key="10">
    <source>
        <dbReference type="ARBA" id="ARBA00023204"/>
    </source>
</evidence>
<dbReference type="InterPro" id="IPR020588">
    <property type="entry name" value="RecA_ATP-bd"/>
</dbReference>
<dbReference type="Pfam" id="PF23442">
    <property type="entry name" value="DUF7125"/>
    <property type="match status" value="1"/>
</dbReference>
<dbReference type="GO" id="GO:0005829">
    <property type="term" value="C:cytosol"/>
    <property type="evidence" value="ECO:0007669"/>
    <property type="project" value="TreeGrafter"/>
</dbReference>
<evidence type="ECO:0000256" key="9">
    <source>
        <dbReference type="ARBA" id="ARBA00023125"/>
    </source>
</evidence>
<evidence type="ECO:0000256" key="3">
    <source>
        <dbReference type="ARBA" id="ARBA00022763"/>
    </source>
</evidence>
<dbReference type="InterPro" id="IPR041166">
    <property type="entry name" value="Rubredoxin_2"/>
</dbReference>
<evidence type="ECO:0000256" key="7">
    <source>
        <dbReference type="ARBA" id="ARBA00022840"/>
    </source>
</evidence>
<evidence type="ECO:0000256" key="5">
    <source>
        <dbReference type="ARBA" id="ARBA00022801"/>
    </source>
</evidence>
<sequence length="431" mass="46926">MPKSKKKLVFVCNDCGAEFLSWQGKCDACDQWNTLVEFKISRAQKKSDKGKPETRVECLANFTKNTKDKIKTGIRQVDEVLGGGLMAGSLILMGGEPGVGKSTLLLEVSSKVKKALYISAEESMSQVGERGKRLGLEIENIHFLATTDLEKALTASETSNYDLIIVDSVQTLESEALATSAGSIAQVKAVGMEFQKIAKTTGKTIILVGHITKQGQIAGPKTLEHLVDTVLYLEGEKMGTLRILRATKNRFGNVNEVGVMQMTEKGLKSVANPSELFLRDRNKNAIGSVVGCAMEGLRPILVEVQALCNKTIFGYAKRMAHGLDANRLCLIAAIIENLLGIKLSQYDIYLNMVGGIKIKDVGLDLAIAAAIISSCKKQAVNPKICFWGELGLTGEIRKASFDAKRLKEAQGLNFDYLRPKDLTTLFKSLFG</sequence>
<dbReference type="GO" id="GO:0003684">
    <property type="term" value="F:damaged DNA binding"/>
    <property type="evidence" value="ECO:0007669"/>
    <property type="project" value="InterPro"/>
</dbReference>
<gene>
    <name evidence="14" type="ORF">CEN89_272</name>
</gene>
<comment type="caution">
    <text evidence="14">The sequence shown here is derived from an EMBL/GenBank/DDBJ whole genome shotgun (WGS) entry which is preliminary data.</text>
</comment>
<organism evidence="14 15">
    <name type="scientific">Candidatus Berkelbacteria bacterium Licking1014_7</name>
    <dbReference type="NCBI Taxonomy" id="2017147"/>
    <lineage>
        <taxon>Bacteria</taxon>
        <taxon>Candidatus Berkelbacteria</taxon>
    </lineage>
</organism>
<keyword evidence="5" id="KW-0378">Hydrolase</keyword>
<dbReference type="InterPro" id="IPR055549">
    <property type="entry name" value="DUF7125"/>
</dbReference>
<evidence type="ECO:0000313" key="15">
    <source>
        <dbReference type="Proteomes" id="UP000315689"/>
    </source>
</evidence>
<dbReference type="PANTHER" id="PTHR32472:SF10">
    <property type="entry name" value="DNA REPAIR PROTEIN RADA-LIKE PROTEIN"/>
    <property type="match status" value="1"/>
</dbReference>
<feature type="domain" description="RecA family profile 1" evidence="13">
    <location>
        <begin position="66"/>
        <end position="211"/>
    </location>
</feature>
<dbReference type="NCBIfam" id="TIGR00416">
    <property type="entry name" value="sms"/>
    <property type="match status" value="1"/>
</dbReference>
<keyword evidence="9 12" id="KW-0238">DNA-binding</keyword>